<dbReference type="AlphaFoldDB" id="A0A5C4X026"/>
<comment type="caution">
    <text evidence="5">The sequence shown here is derived from an EMBL/GenBank/DDBJ whole genome shotgun (WGS) entry which is preliminary data.</text>
</comment>
<keyword evidence="1" id="KW-0285">Flavoprotein</keyword>
<gene>
    <name evidence="5" type="ORF">FHQ09_12300</name>
</gene>
<evidence type="ECO:0000259" key="4">
    <source>
        <dbReference type="Pfam" id="PF00890"/>
    </source>
</evidence>
<dbReference type="InterPro" id="IPR027477">
    <property type="entry name" value="Succ_DH/fumarate_Rdtase_cat_sf"/>
</dbReference>
<evidence type="ECO:0000256" key="2">
    <source>
        <dbReference type="ARBA" id="ARBA00023002"/>
    </source>
</evidence>
<dbReference type="InterPro" id="IPR003953">
    <property type="entry name" value="FAD-dep_OxRdtase_2_FAD-bd"/>
</dbReference>
<evidence type="ECO:0000256" key="3">
    <source>
        <dbReference type="SAM" id="MobiDB-lite"/>
    </source>
</evidence>
<feature type="compositionally biased region" description="Polar residues" evidence="3">
    <location>
        <begin position="1"/>
        <end position="10"/>
    </location>
</feature>
<evidence type="ECO:0000313" key="6">
    <source>
        <dbReference type="Proteomes" id="UP000314223"/>
    </source>
</evidence>
<dbReference type="Gene3D" id="3.50.50.60">
    <property type="entry name" value="FAD/NAD(P)-binding domain"/>
    <property type="match status" value="1"/>
</dbReference>
<evidence type="ECO:0000313" key="5">
    <source>
        <dbReference type="EMBL" id="TNM54047.1"/>
    </source>
</evidence>
<dbReference type="Gene3D" id="3.90.700.10">
    <property type="entry name" value="Succinate dehydrogenase/fumarate reductase flavoprotein, catalytic domain"/>
    <property type="match status" value="1"/>
</dbReference>
<keyword evidence="2" id="KW-0560">Oxidoreductase</keyword>
<dbReference type="NCBIfam" id="NF009472">
    <property type="entry name" value="PRK12834.1"/>
    <property type="match status" value="1"/>
</dbReference>
<dbReference type="GO" id="GO:0033765">
    <property type="term" value="F:steroid dehydrogenase activity, acting on the CH-CH group of donors"/>
    <property type="evidence" value="ECO:0007669"/>
    <property type="project" value="UniProtKB-ARBA"/>
</dbReference>
<dbReference type="Pfam" id="PF00890">
    <property type="entry name" value="FAD_binding_2"/>
    <property type="match status" value="1"/>
</dbReference>
<protein>
    <submittedName>
        <fullName evidence="5">FAD-binding dehydrogenase</fullName>
    </submittedName>
</protein>
<accession>A0A5C4X026</accession>
<dbReference type="RefSeq" id="WP_139469045.1">
    <property type="nucleotide sequence ID" value="NZ_VDMQ01000007.1"/>
</dbReference>
<proteinExistence type="predicted"/>
<dbReference type="PANTHER" id="PTHR43260">
    <property type="entry name" value="3-KETOSTEROID-DELTA-1-DEHYDROGENASE"/>
    <property type="match status" value="1"/>
</dbReference>
<dbReference type="EMBL" id="VDMQ01000007">
    <property type="protein sequence ID" value="TNM54047.1"/>
    <property type="molecule type" value="Genomic_DNA"/>
</dbReference>
<reference evidence="5 6" key="1">
    <citation type="submission" date="2019-06" db="EMBL/GenBank/DDBJ databases">
        <authorList>
            <person name="Mardanova A.M."/>
            <person name="Pudova D.S."/>
            <person name="Shagimardanova E.I."/>
            <person name="Gogoleva N.E."/>
            <person name="Lutfullin M.T."/>
            <person name="Hadieva G.F."/>
            <person name="Sharipova M.R."/>
        </authorList>
    </citation>
    <scope>NUCLEOTIDE SEQUENCE [LARGE SCALE GENOMIC DNA]</scope>
    <source>
        <strain evidence="5 6">MG-1</strain>
    </source>
</reference>
<feature type="domain" description="FAD-dependent oxidoreductase 2 FAD-binding" evidence="4">
    <location>
        <begin position="34"/>
        <end position="573"/>
    </location>
</feature>
<dbReference type="Proteomes" id="UP000314223">
    <property type="component" value="Unassembled WGS sequence"/>
</dbReference>
<evidence type="ECO:0000256" key="1">
    <source>
        <dbReference type="ARBA" id="ARBA00022630"/>
    </source>
</evidence>
<dbReference type="PANTHER" id="PTHR43260:SF1">
    <property type="entry name" value="KSDD-LIKE STEROID DEHYDROGENASE RV0785"/>
    <property type="match status" value="1"/>
</dbReference>
<name>A0A5C4X026_9MICO</name>
<feature type="region of interest" description="Disordered" evidence="3">
    <location>
        <begin position="593"/>
        <end position="612"/>
    </location>
</feature>
<sequence length="612" mass="66399">MSSFDSTGSSHAPGDGGDNTGPGDRSAPDRRSPDAIVVGAGLAGLVAAHELTQAGKRVLILDQENRANLGGQAFWSLGGLFLIDSPEQRRLRIHDSLELAKDDWATSAGFDRDEDHWPRKWAEAYLEFAAGEKRRYLRDLGLRLTPIVGWAERGGSGAADHGNSVPRFHLTWGTGPEVVRVFREPVETAEAAGLVEFAFRHRVDELITEDGTVVGVRGRTLAPSHTARGVESNRDELADFELRAPAVIVTTGGIGHNFELMKKYWPVDRLGEFPDTMLAGVPAHVDGRMLQIAEDAGASLINRDRIWAYTEGIENWNPIWPGHGIRIIPGPSSMWFDAEGNRFPAPNYPGFDTNRTMRTILETGHDYSWFVLNESIIRKEFALSGSEQNPDLTEKDIRITLDRVRSSDAPGPIEAFKKYGSDFVVAETTEELVAGMNERSRGPVIDHDHLVTQIRQRDRQTEHAFSKDAQVQAIHNARSYLGDKIVRAVKPHKILDPAHGPLIAVRLSLLSRKTLGGLETNLDGQVLAGSGAGEEGGREAERTPIPGLYAAGEVTGFGGGGMHGYNALEGTFLGGCIFSGLRAGRAAAEQAGRAVTSLRPESGSARGEAAHS</sequence>
<feature type="region of interest" description="Disordered" evidence="3">
    <location>
        <begin position="1"/>
        <end position="32"/>
    </location>
</feature>
<organism evidence="5 6">
    <name type="scientific">Brevibacterium sediminis</name>
    <dbReference type="NCBI Taxonomy" id="1857024"/>
    <lineage>
        <taxon>Bacteria</taxon>
        <taxon>Bacillati</taxon>
        <taxon>Actinomycetota</taxon>
        <taxon>Actinomycetes</taxon>
        <taxon>Micrococcales</taxon>
        <taxon>Brevibacteriaceae</taxon>
        <taxon>Brevibacterium</taxon>
    </lineage>
</organism>
<dbReference type="SUPFAM" id="SSF51905">
    <property type="entry name" value="FAD/NAD(P)-binding domain"/>
    <property type="match status" value="1"/>
</dbReference>
<dbReference type="InterPro" id="IPR014614">
    <property type="entry name" value="KsdD_DH"/>
</dbReference>
<dbReference type="InterPro" id="IPR036188">
    <property type="entry name" value="FAD/NAD-bd_sf"/>
</dbReference>